<sequence>MISGLVQNDSADDALRVFKKMFAKPMIDVLGILLDACRNNGHEELGRAIAEEISEFEPADADSYVQLAQSFSSMARWDGVGEAWARMKAPGWSIVQMHGIITPFFTQHSSHFEYETIVCMLRNLTDDMKKLALASKYEDLSSYIIDVL</sequence>
<evidence type="ECO:0000313" key="2">
    <source>
        <dbReference type="Proteomes" id="UP001190926"/>
    </source>
</evidence>
<dbReference type="PANTHER" id="PTHR47926">
    <property type="entry name" value="PENTATRICOPEPTIDE REPEAT-CONTAINING PROTEIN"/>
    <property type="match status" value="1"/>
</dbReference>
<reference evidence="1 2" key="1">
    <citation type="journal article" date="2021" name="Nat. Commun.">
        <title>Incipient diploidization of the medicinal plant Perilla within 10,000 years.</title>
        <authorList>
            <person name="Zhang Y."/>
            <person name="Shen Q."/>
            <person name="Leng L."/>
            <person name="Zhang D."/>
            <person name="Chen S."/>
            <person name="Shi Y."/>
            <person name="Ning Z."/>
            <person name="Chen S."/>
        </authorList>
    </citation>
    <scope>NUCLEOTIDE SEQUENCE [LARGE SCALE GENOMIC DNA]</scope>
    <source>
        <strain evidence="2">cv. PC099</strain>
    </source>
</reference>
<protein>
    <recommendedName>
        <fullName evidence="3">Pentatricopeptide repeat-containing protein</fullName>
    </recommendedName>
</protein>
<dbReference type="GO" id="GO:0009451">
    <property type="term" value="P:RNA modification"/>
    <property type="evidence" value="ECO:0007669"/>
    <property type="project" value="InterPro"/>
</dbReference>
<dbReference type="Gene3D" id="1.25.40.10">
    <property type="entry name" value="Tetratricopeptide repeat domain"/>
    <property type="match status" value="1"/>
</dbReference>
<dbReference type="PANTHER" id="PTHR47926:SF451">
    <property type="entry name" value="TETRATRICOPEPTIDE-LIKE HELICAL DOMAIN SUPERFAMILY"/>
    <property type="match status" value="1"/>
</dbReference>
<comment type="caution">
    <text evidence="1">The sequence shown here is derived from an EMBL/GenBank/DDBJ whole genome shotgun (WGS) entry which is preliminary data.</text>
</comment>
<keyword evidence="2" id="KW-1185">Reference proteome</keyword>
<dbReference type="InterPro" id="IPR011990">
    <property type="entry name" value="TPR-like_helical_dom_sf"/>
</dbReference>
<accession>A0AAD4IPU2</accession>
<dbReference type="InterPro" id="IPR046960">
    <property type="entry name" value="PPR_At4g14850-like_plant"/>
</dbReference>
<evidence type="ECO:0000313" key="1">
    <source>
        <dbReference type="EMBL" id="KAH6756868.1"/>
    </source>
</evidence>
<dbReference type="EMBL" id="SDAM02029499">
    <property type="protein sequence ID" value="KAH6756868.1"/>
    <property type="molecule type" value="Genomic_DNA"/>
</dbReference>
<evidence type="ECO:0008006" key="3">
    <source>
        <dbReference type="Google" id="ProtNLM"/>
    </source>
</evidence>
<gene>
    <name evidence="1" type="ORF">C2S53_000636</name>
</gene>
<dbReference type="AlphaFoldDB" id="A0AAD4IPU2"/>
<dbReference type="GO" id="GO:0003723">
    <property type="term" value="F:RNA binding"/>
    <property type="evidence" value="ECO:0007669"/>
    <property type="project" value="InterPro"/>
</dbReference>
<dbReference type="Proteomes" id="UP001190926">
    <property type="component" value="Unassembled WGS sequence"/>
</dbReference>
<name>A0AAD4IPU2_PERFH</name>
<organism evidence="1 2">
    <name type="scientific">Perilla frutescens var. hirtella</name>
    <name type="common">Perilla citriodora</name>
    <name type="synonym">Perilla setoyensis</name>
    <dbReference type="NCBI Taxonomy" id="608512"/>
    <lineage>
        <taxon>Eukaryota</taxon>
        <taxon>Viridiplantae</taxon>
        <taxon>Streptophyta</taxon>
        <taxon>Embryophyta</taxon>
        <taxon>Tracheophyta</taxon>
        <taxon>Spermatophyta</taxon>
        <taxon>Magnoliopsida</taxon>
        <taxon>eudicotyledons</taxon>
        <taxon>Gunneridae</taxon>
        <taxon>Pentapetalae</taxon>
        <taxon>asterids</taxon>
        <taxon>lamiids</taxon>
        <taxon>Lamiales</taxon>
        <taxon>Lamiaceae</taxon>
        <taxon>Nepetoideae</taxon>
        <taxon>Elsholtzieae</taxon>
        <taxon>Perilla</taxon>
    </lineage>
</organism>
<proteinExistence type="predicted"/>